<keyword evidence="4" id="KW-0645">Protease</keyword>
<dbReference type="GO" id="GO:0004843">
    <property type="term" value="F:cysteine-type deubiquitinase activity"/>
    <property type="evidence" value="ECO:0007669"/>
    <property type="project" value="UniProtKB-EC"/>
</dbReference>
<dbReference type="InterPro" id="IPR050164">
    <property type="entry name" value="Peptidase_C19"/>
</dbReference>
<reference evidence="10 11" key="1">
    <citation type="submission" date="2016-07" db="EMBL/GenBank/DDBJ databases">
        <title>Pervasive Adenine N6-methylation of Active Genes in Fungi.</title>
        <authorList>
            <consortium name="DOE Joint Genome Institute"/>
            <person name="Mondo S.J."/>
            <person name="Dannebaum R.O."/>
            <person name="Kuo R.C."/>
            <person name="Labutti K."/>
            <person name="Haridas S."/>
            <person name="Kuo A."/>
            <person name="Salamov A."/>
            <person name="Ahrendt S.R."/>
            <person name="Lipzen A."/>
            <person name="Sullivan W."/>
            <person name="Andreopoulos W.B."/>
            <person name="Clum A."/>
            <person name="Lindquist E."/>
            <person name="Daum C."/>
            <person name="Ramamoorthy G.K."/>
            <person name="Gryganskyi A."/>
            <person name="Culley D."/>
            <person name="Magnuson J.K."/>
            <person name="James T.Y."/>
            <person name="O'Malley M.A."/>
            <person name="Stajich J.E."/>
            <person name="Spatafora J.W."/>
            <person name="Visel A."/>
            <person name="Grigoriev I.V."/>
        </authorList>
    </citation>
    <scope>NUCLEOTIDE SEQUENCE [LARGE SCALE GENOMIC DNA]</scope>
    <source>
        <strain evidence="10 11">NRRL 2496</strain>
    </source>
</reference>
<dbReference type="Gene3D" id="3.90.70.10">
    <property type="entry name" value="Cysteine proteinases"/>
    <property type="match status" value="1"/>
</dbReference>
<dbReference type="EMBL" id="MCGN01000002">
    <property type="protein sequence ID" value="ORY99930.1"/>
    <property type="molecule type" value="Genomic_DNA"/>
</dbReference>
<evidence type="ECO:0000313" key="10">
    <source>
        <dbReference type="EMBL" id="ORY99930.1"/>
    </source>
</evidence>
<name>A0A1X2HKQ1_SYNRA</name>
<proteinExistence type="inferred from homology"/>
<dbReference type="OrthoDB" id="6287070at2759"/>
<dbReference type="STRING" id="13706.A0A1X2HKQ1"/>
<feature type="region of interest" description="Disordered" evidence="8">
    <location>
        <begin position="1"/>
        <end position="27"/>
    </location>
</feature>
<evidence type="ECO:0000256" key="6">
    <source>
        <dbReference type="ARBA" id="ARBA00022801"/>
    </source>
</evidence>
<evidence type="ECO:0000256" key="2">
    <source>
        <dbReference type="ARBA" id="ARBA00009085"/>
    </source>
</evidence>
<accession>A0A1X2HKQ1</accession>
<dbReference type="GO" id="GO:0005829">
    <property type="term" value="C:cytosol"/>
    <property type="evidence" value="ECO:0007669"/>
    <property type="project" value="TreeGrafter"/>
</dbReference>
<dbReference type="SUPFAM" id="SSF54001">
    <property type="entry name" value="Cysteine proteinases"/>
    <property type="match status" value="1"/>
</dbReference>
<dbReference type="GO" id="GO:0016579">
    <property type="term" value="P:protein deubiquitination"/>
    <property type="evidence" value="ECO:0007669"/>
    <property type="project" value="InterPro"/>
</dbReference>
<feature type="domain" description="USP" evidence="9">
    <location>
        <begin position="121"/>
        <end position="495"/>
    </location>
</feature>
<feature type="region of interest" description="Disordered" evidence="8">
    <location>
        <begin position="501"/>
        <end position="579"/>
    </location>
</feature>
<dbReference type="PANTHER" id="PTHR24006:SF722">
    <property type="entry name" value="UBIQUITIN CARBOXYL-TERMINAL HYDROLASE 48"/>
    <property type="match status" value="1"/>
</dbReference>
<dbReference type="AlphaFoldDB" id="A0A1X2HKQ1"/>
<evidence type="ECO:0000256" key="3">
    <source>
        <dbReference type="ARBA" id="ARBA00012759"/>
    </source>
</evidence>
<dbReference type="Pfam" id="PF00443">
    <property type="entry name" value="UCH"/>
    <property type="match status" value="1"/>
</dbReference>
<comment type="similarity">
    <text evidence="2">Belongs to the peptidase C19 family.</text>
</comment>
<gene>
    <name evidence="10" type="ORF">BCR43DRAFT_484563</name>
</gene>
<keyword evidence="11" id="KW-1185">Reference proteome</keyword>
<keyword evidence="7" id="KW-0788">Thiol protease</keyword>
<evidence type="ECO:0000256" key="8">
    <source>
        <dbReference type="SAM" id="MobiDB-lite"/>
    </source>
</evidence>
<evidence type="ECO:0000256" key="7">
    <source>
        <dbReference type="ARBA" id="ARBA00022807"/>
    </source>
</evidence>
<evidence type="ECO:0000256" key="1">
    <source>
        <dbReference type="ARBA" id="ARBA00000707"/>
    </source>
</evidence>
<dbReference type="PANTHER" id="PTHR24006">
    <property type="entry name" value="UBIQUITIN CARBOXYL-TERMINAL HYDROLASE"/>
    <property type="match status" value="1"/>
</dbReference>
<evidence type="ECO:0000313" key="11">
    <source>
        <dbReference type="Proteomes" id="UP000242180"/>
    </source>
</evidence>
<feature type="region of interest" description="Disordered" evidence="8">
    <location>
        <begin position="288"/>
        <end position="315"/>
    </location>
</feature>
<evidence type="ECO:0000256" key="4">
    <source>
        <dbReference type="ARBA" id="ARBA00022670"/>
    </source>
</evidence>
<evidence type="ECO:0000256" key="5">
    <source>
        <dbReference type="ARBA" id="ARBA00022786"/>
    </source>
</evidence>
<dbReference type="GO" id="GO:0005634">
    <property type="term" value="C:nucleus"/>
    <property type="evidence" value="ECO:0007669"/>
    <property type="project" value="UniProtKB-SubCell"/>
</dbReference>
<feature type="compositionally biased region" description="Basic and acidic residues" evidence="8">
    <location>
        <begin position="288"/>
        <end position="299"/>
    </location>
</feature>
<comment type="catalytic activity">
    <reaction evidence="1">
        <text>Thiol-dependent hydrolysis of ester, thioester, amide, peptide and isopeptide bonds formed by the C-terminal Gly of ubiquitin (a 76-residue protein attached to proteins as an intracellular targeting signal).</text>
        <dbReference type="EC" id="3.4.19.12"/>
    </reaction>
</comment>
<dbReference type="InterPro" id="IPR038765">
    <property type="entry name" value="Papain-like_cys_pep_sf"/>
</dbReference>
<keyword evidence="5" id="KW-0833">Ubl conjugation pathway</keyword>
<dbReference type="InterPro" id="IPR001394">
    <property type="entry name" value="Peptidase_C19_UCH"/>
</dbReference>
<dbReference type="InterPro" id="IPR028889">
    <property type="entry name" value="USP"/>
</dbReference>
<feature type="compositionally biased region" description="Low complexity" evidence="8">
    <location>
        <begin position="300"/>
        <end position="312"/>
    </location>
</feature>
<protein>
    <recommendedName>
        <fullName evidence="3">ubiquitinyl hydrolase 1</fullName>
        <ecNumber evidence="3">3.4.19.12</ecNumber>
    </recommendedName>
</protein>
<keyword evidence="6" id="KW-0378">Hydrolase</keyword>
<dbReference type="GO" id="GO:0006508">
    <property type="term" value="P:proteolysis"/>
    <property type="evidence" value="ECO:0007669"/>
    <property type="project" value="UniProtKB-KW"/>
</dbReference>
<organism evidence="10 11">
    <name type="scientific">Syncephalastrum racemosum</name>
    <name type="common">Filamentous fungus</name>
    <dbReference type="NCBI Taxonomy" id="13706"/>
    <lineage>
        <taxon>Eukaryota</taxon>
        <taxon>Fungi</taxon>
        <taxon>Fungi incertae sedis</taxon>
        <taxon>Mucoromycota</taxon>
        <taxon>Mucoromycotina</taxon>
        <taxon>Mucoromycetes</taxon>
        <taxon>Mucorales</taxon>
        <taxon>Syncephalastraceae</taxon>
        <taxon>Syncephalastrum</taxon>
    </lineage>
</organism>
<evidence type="ECO:0000259" key="9">
    <source>
        <dbReference type="PROSITE" id="PS50235"/>
    </source>
</evidence>
<dbReference type="Proteomes" id="UP000242180">
    <property type="component" value="Unassembled WGS sequence"/>
</dbReference>
<sequence length="579" mass="65710">MHYRRHHPSSSSSSPKQEGQEKVGRRRKRSIVWHFFFPQHKRNSTSESPAHEPSAEQKAAISSLADYGDRHLSLSLDTDIYRSILESTGWDNSNAIVELNDFQEADQRLLAPPPVPGTALLGCENDRTTSCYIDALLFAMYIGLDAFDPLLTYDVSNDDTKQRLQMLLRLVINKMRKGHLVRTNLVHHLRMELRKTSWAGSENDCWTQEDASEFFMFLTDTFDLPYLPFQIRLFHGGNRDADDDRVMTDRMLAVSVDDASLQPLRLESMLLDHFYNSIVTGIRRRVDGHTNEDDHHTETDISPPDSPTSPSESLKHMHIEDATSRYRQEVPVTAWQVLELLPFYSGTNEQGKAVNAQIQGHFPGDFHLILPIVLKRYTFDGRGLRKVKRSVQIPPLIHFNQFINRNADNLICATCGQHAECLLQLRSAVCHLGDSPHAGHYIAYARLDDPAGATVWLRLDDMRLEERVKMYTEAEFESVYEELGRNAYILFYELSSACNHETAGGESGEEEDMPKKKDFDPDSKSPLGPGNHGGETFSALSDERTEDSTELYATPDANNGGDENNVDDEHRTKIPCKFA</sequence>
<dbReference type="InParanoid" id="A0A1X2HKQ1"/>
<dbReference type="OMA" id="TIDFNRF"/>
<feature type="compositionally biased region" description="Basic and acidic residues" evidence="8">
    <location>
        <begin position="513"/>
        <end position="523"/>
    </location>
</feature>
<comment type="caution">
    <text evidence="10">The sequence shown here is derived from an EMBL/GenBank/DDBJ whole genome shotgun (WGS) entry which is preliminary data.</text>
</comment>
<dbReference type="PROSITE" id="PS50235">
    <property type="entry name" value="USP_3"/>
    <property type="match status" value="1"/>
</dbReference>
<dbReference type="EC" id="3.4.19.12" evidence="3"/>